<accession>A0A0F7LAM2</accession>
<reference evidence="1" key="2">
    <citation type="submission" date="2015-03" db="EMBL/GenBank/DDBJ databases">
        <authorList>
            <person name="Chow C.-E.T."/>
            <person name="Winget D.M."/>
            <person name="White R.A.III."/>
            <person name="Hallam S.J."/>
            <person name="Suttle C.A."/>
        </authorList>
    </citation>
    <scope>NUCLEOTIDE SEQUENCE</scope>
    <source>
        <strain evidence="1">Oxic1_6</strain>
    </source>
</reference>
<protein>
    <submittedName>
        <fullName evidence="1">Uncharacterized protein</fullName>
    </submittedName>
</protein>
<sequence length="49" mass="5939">MGLRHCARWRCDVRDRYRSDHRCEDEHVHAALCRLGILVGQRERETGRY</sequence>
<name>A0A0F7LAM2_9VIRU</name>
<reference evidence="1" key="1">
    <citation type="journal article" date="2015" name="Front. Microbiol.">
        <title>Combining genomic sequencing methods to explore viral diversity and reveal potential virus-host interactions.</title>
        <authorList>
            <person name="Chow C.E."/>
            <person name="Winget D.M."/>
            <person name="White R.A.III."/>
            <person name="Hallam S.J."/>
            <person name="Suttle C.A."/>
        </authorList>
    </citation>
    <scope>NUCLEOTIDE SEQUENCE</scope>
    <source>
        <strain evidence="1">Oxic1_6</strain>
    </source>
</reference>
<proteinExistence type="predicted"/>
<organism evidence="1">
    <name type="scientific">uncultured marine virus</name>
    <dbReference type="NCBI Taxonomy" id="186617"/>
    <lineage>
        <taxon>Viruses</taxon>
        <taxon>environmental samples</taxon>
    </lineage>
</organism>
<dbReference type="EMBL" id="KR029601">
    <property type="protein sequence ID" value="AKH48206.1"/>
    <property type="molecule type" value="Genomic_DNA"/>
</dbReference>
<evidence type="ECO:0000313" key="1">
    <source>
        <dbReference type="EMBL" id="AKH48206.1"/>
    </source>
</evidence>